<evidence type="ECO:0000256" key="9">
    <source>
        <dbReference type="ARBA" id="ARBA00023128"/>
    </source>
</evidence>
<organism evidence="15 16">
    <name type="scientific">Hesseltinella vesiculosa</name>
    <dbReference type="NCBI Taxonomy" id="101127"/>
    <lineage>
        <taxon>Eukaryota</taxon>
        <taxon>Fungi</taxon>
        <taxon>Fungi incertae sedis</taxon>
        <taxon>Mucoromycota</taxon>
        <taxon>Mucoromycotina</taxon>
        <taxon>Mucoromycetes</taxon>
        <taxon>Mucorales</taxon>
        <taxon>Cunninghamellaceae</taxon>
        <taxon>Hesseltinella</taxon>
    </lineage>
</organism>
<evidence type="ECO:0000256" key="13">
    <source>
        <dbReference type="RuleBase" id="RU367043"/>
    </source>
</evidence>
<dbReference type="PANTHER" id="PTHR11038:SF16">
    <property type="entry name" value="MITOCHONDRIAL IMPORT INNER MEMBRANE TRANSLOCASE SUBUNIT TIM10"/>
    <property type="match status" value="1"/>
</dbReference>
<evidence type="ECO:0000313" key="16">
    <source>
        <dbReference type="Proteomes" id="UP000242146"/>
    </source>
</evidence>
<evidence type="ECO:0000256" key="4">
    <source>
        <dbReference type="ARBA" id="ARBA00022723"/>
    </source>
</evidence>
<comment type="similarity">
    <text evidence="2 13">Belongs to the small Tim family.</text>
</comment>
<dbReference type="Proteomes" id="UP000242146">
    <property type="component" value="Unassembled WGS sequence"/>
</dbReference>
<feature type="domain" description="Tim10-like" evidence="14">
    <location>
        <begin position="20"/>
        <end position="83"/>
    </location>
</feature>
<dbReference type="AlphaFoldDB" id="A0A1X2GLR8"/>
<protein>
    <recommendedName>
        <fullName evidence="13">Mitochondrial import inner membrane translocase subunit</fullName>
    </recommendedName>
</protein>
<dbReference type="GO" id="GO:0045039">
    <property type="term" value="P:protein insertion into mitochondrial inner membrane"/>
    <property type="evidence" value="ECO:0007669"/>
    <property type="project" value="TreeGrafter"/>
</dbReference>
<dbReference type="Gene3D" id="1.10.287.810">
    <property type="entry name" value="Mitochondrial import inner membrane translocase subunit tim13 like domains"/>
    <property type="match status" value="1"/>
</dbReference>
<comment type="caution">
    <text evidence="15">The sequence shown here is derived from an EMBL/GenBank/DDBJ whole genome shotgun (WGS) entry which is preliminary data.</text>
</comment>
<dbReference type="STRING" id="101127.A0A1X2GLR8"/>
<keyword evidence="6" id="KW-0862">Zinc</keyword>
<name>A0A1X2GLR8_9FUNG</name>
<evidence type="ECO:0000256" key="12">
    <source>
        <dbReference type="ARBA" id="ARBA00023186"/>
    </source>
</evidence>
<evidence type="ECO:0000256" key="2">
    <source>
        <dbReference type="ARBA" id="ARBA00006720"/>
    </source>
</evidence>
<evidence type="ECO:0000256" key="1">
    <source>
        <dbReference type="ARBA" id="ARBA00004137"/>
    </source>
</evidence>
<dbReference type="GO" id="GO:0046872">
    <property type="term" value="F:metal ion binding"/>
    <property type="evidence" value="ECO:0007669"/>
    <property type="project" value="UniProtKB-KW"/>
</dbReference>
<reference evidence="15 16" key="1">
    <citation type="submission" date="2016-07" db="EMBL/GenBank/DDBJ databases">
        <title>Pervasive Adenine N6-methylation of Active Genes in Fungi.</title>
        <authorList>
            <consortium name="DOE Joint Genome Institute"/>
            <person name="Mondo S.J."/>
            <person name="Dannebaum R.O."/>
            <person name="Kuo R.C."/>
            <person name="Labutti K."/>
            <person name="Haridas S."/>
            <person name="Kuo A."/>
            <person name="Salamov A."/>
            <person name="Ahrendt S.R."/>
            <person name="Lipzen A."/>
            <person name="Sullivan W."/>
            <person name="Andreopoulos W.B."/>
            <person name="Clum A."/>
            <person name="Lindquist E."/>
            <person name="Daum C."/>
            <person name="Ramamoorthy G.K."/>
            <person name="Gryganskyi A."/>
            <person name="Culley D."/>
            <person name="Magnuson J.K."/>
            <person name="James T.Y."/>
            <person name="O'Malley M.A."/>
            <person name="Stajich J.E."/>
            <person name="Spatafora J.W."/>
            <person name="Visel A."/>
            <person name="Grigoriev I.V."/>
        </authorList>
    </citation>
    <scope>NUCLEOTIDE SEQUENCE [LARGE SCALE GENOMIC DNA]</scope>
    <source>
        <strain evidence="15 16">NRRL 3301</strain>
    </source>
</reference>
<dbReference type="InterPro" id="IPR035427">
    <property type="entry name" value="Tim10-like_dom_sf"/>
</dbReference>
<dbReference type="PANTHER" id="PTHR11038">
    <property type="entry name" value="MITOCHONDRIAL IMPORT INNER MEMBRANE TRANSLOCASE SUBUNIT TIM10"/>
    <property type="match status" value="1"/>
</dbReference>
<dbReference type="FunFam" id="1.10.287.810:FF:000002">
    <property type="entry name" value="Mitochondrial import inner membrane translocase subunit tim10"/>
    <property type="match status" value="1"/>
</dbReference>
<keyword evidence="10" id="KW-0472">Membrane</keyword>
<evidence type="ECO:0000256" key="7">
    <source>
        <dbReference type="ARBA" id="ARBA00022927"/>
    </source>
</evidence>
<evidence type="ECO:0000256" key="8">
    <source>
        <dbReference type="ARBA" id="ARBA00023010"/>
    </source>
</evidence>
<evidence type="ECO:0000313" key="15">
    <source>
        <dbReference type="EMBL" id="ORX56812.1"/>
    </source>
</evidence>
<evidence type="ECO:0000256" key="6">
    <source>
        <dbReference type="ARBA" id="ARBA00022833"/>
    </source>
</evidence>
<keyword evidence="7 13" id="KW-0653">Protein transport</keyword>
<dbReference type="SUPFAM" id="SSF144122">
    <property type="entry name" value="Tim10-like"/>
    <property type="match status" value="1"/>
</dbReference>
<evidence type="ECO:0000256" key="11">
    <source>
        <dbReference type="ARBA" id="ARBA00023157"/>
    </source>
</evidence>
<accession>A0A1X2GLR8</accession>
<proteinExistence type="inferred from homology"/>
<keyword evidence="5 13" id="KW-0999">Mitochondrion inner membrane</keyword>
<dbReference type="Pfam" id="PF02953">
    <property type="entry name" value="zf-Tim10_DDP"/>
    <property type="match status" value="1"/>
</dbReference>
<dbReference type="GO" id="GO:0005743">
    <property type="term" value="C:mitochondrial inner membrane"/>
    <property type="evidence" value="ECO:0007669"/>
    <property type="project" value="UniProtKB-SubCell"/>
</dbReference>
<evidence type="ECO:0000259" key="14">
    <source>
        <dbReference type="Pfam" id="PF02953"/>
    </source>
</evidence>
<comment type="subunit">
    <text evidence="13">Heterohexamer.</text>
</comment>
<comment type="subcellular location">
    <subcellularLocation>
        <location evidence="1 13">Mitochondrion inner membrane</location>
        <topology evidence="1 13">Peripheral membrane protein</topology>
        <orientation evidence="1 13">Intermembrane side</orientation>
    </subcellularLocation>
</comment>
<sequence>MSFFGAGGMQSQQAVNPQNIAMAEQELEMVTDLFNRIADSCYAKCVSKEYAQGDLTQGEAVCIDRCVAKFFEVNTKVGEKMQQMGQQNMPK</sequence>
<dbReference type="OrthoDB" id="274922at2759"/>
<comment type="domain">
    <text evidence="13">The twin CX3C motif contains 4 conserved Cys residues that form 2 disulfide bonds in the mitochondrial intermembrane space.</text>
</comment>
<dbReference type="EMBL" id="MCGT01000009">
    <property type="protein sequence ID" value="ORX56812.1"/>
    <property type="molecule type" value="Genomic_DNA"/>
</dbReference>
<keyword evidence="16" id="KW-1185">Reference proteome</keyword>
<keyword evidence="11 13" id="KW-1015">Disulfide bond</keyword>
<keyword evidence="8 13" id="KW-0811">Translocation</keyword>
<evidence type="ECO:0000256" key="3">
    <source>
        <dbReference type="ARBA" id="ARBA00022448"/>
    </source>
</evidence>
<dbReference type="GO" id="GO:0015031">
    <property type="term" value="P:protein transport"/>
    <property type="evidence" value="ECO:0007669"/>
    <property type="project" value="UniProtKB-KW"/>
</dbReference>
<dbReference type="InterPro" id="IPR004217">
    <property type="entry name" value="Tim10-like"/>
</dbReference>
<comment type="function">
    <text evidence="13">Mitochondrial intermembrane chaperone that participates in the import and insertion of some multi-pass transmembrane proteins into the mitochondrial inner membrane. Also required for the transfer of beta-barrel precursors from the TOM complex to the sorting and assembly machinery (SAM complex) of the outer membrane. Acts as a chaperone-like protein that protects the hydrophobic precursors from aggregation and guide them through the mitochondrial intermembrane space.</text>
</comment>
<keyword evidence="12 13" id="KW-0143">Chaperone</keyword>
<evidence type="ECO:0000256" key="10">
    <source>
        <dbReference type="ARBA" id="ARBA00023136"/>
    </source>
</evidence>
<keyword evidence="9 13" id="KW-0496">Mitochondrion</keyword>
<gene>
    <name evidence="15" type="ORF">DM01DRAFT_1334373</name>
</gene>
<evidence type="ECO:0000256" key="5">
    <source>
        <dbReference type="ARBA" id="ARBA00022792"/>
    </source>
</evidence>
<keyword evidence="3 13" id="KW-0813">Transport</keyword>
<keyword evidence="4" id="KW-0479">Metal-binding</keyword>